<keyword evidence="2" id="KW-1185">Reference proteome</keyword>
<gene>
    <name evidence="1" type="ORF">HPB50_007498</name>
</gene>
<organism evidence="1 2">
    <name type="scientific">Hyalomma asiaticum</name>
    <name type="common">Tick</name>
    <dbReference type="NCBI Taxonomy" id="266040"/>
    <lineage>
        <taxon>Eukaryota</taxon>
        <taxon>Metazoa</taxon>
        <taxon>Ecdysozoa</taxon>
        <taxon>Arthropoda</taxon>
        <taxon>Chelicerata</taxon>
        <taxon>Arachnida</taxon>
        <taxon>Acari</taxon>
        <taxon>Parasitiformes</taxon>
        <taxon>Ixodida</taxon>
        <taxon>Ixodoidea</taxon>
        <taxon>Ixodidae</taxon>
        <taxon>Hyalomminae</taxon>
        <taxon>Hyalomma</taxon>
    </lineage>
</organism>
<dbReference type="EMBL" id="CM023488">
    <property type="protein sequence ID" value="KAH6923813.1"/>
    <property type="molecule type" value="Genomic_DNA"/>
</dbReference>
<accession>A0ACB7RMX6</accession>
<evidence type="ECO:0000313" key="1">
    <source>
        <dbReference type="EMBL" id="KAH6923813.1"/>
    </source>
</evidence>
<reference evidence="1" key="1">
    <citation type="submission" date="2020-05" db="EMBL/GenBank/DDBJ databases">
        <title>Large-scale comparative analyses of tick genomes elucidate their genetic diversity and vector capacities.</title>
        <authorList>
            <person name="Jia N."/>
            <person name="Wang J."/>
            <person name="Shi W."/>
            <person name="Du L."/>
            <person name="Sun Y."/>
            <person name="Zhan W."/>
            <person name="Jiang J."/>
            <person name="Wang Q."/>
            <person name="Zhang B."/>
            <person name="Ji P."/>
            <person name="Sakyi L.B."/>
            <person name="Cui X."/>
            <person name="Yuan T."/>
            <person name="Jiang B."/>
            <person name="Yang W."/>
            <person name="Lam T.T.-Y."/>
            <person name="Chang Q."/>
            <person name="Ding S."/>
            <person name="Wang X."/>
            <person name="Zhu J."/>
            <person name="Ruan X."/>
            <person name="Zhao L."/>
            <person name="Wei J."/>
            <person name="Que T."/>
            <person name="Du C."/>
            <person name="Cheng J."/>
            <person name="Dai P."/>
            <person name="Han X."/>
            <person name="Huang E."/>
            <person name="Gao Y."/>
            <person name="Liu J."/>
            <person name="Shao H."/>
            <person name="Ye R."/>
            <person name="Li L."/>
            <person name="Wei W."/>
            <person name="Wang X."/>
            <person name="Wang C."/>
            <person name="Yang T."/>
            <person name="Huo Q."/>
            <person name="Li W."/>
            <person name="Guo W."/>
            <person name="Chen H."/>
            <person name="Zhou L."/>
            <person name="Ni X."/>
            <person name="Tian J."/>
            <person name="Zhou Y."/>
            <person name="Sheng Y."/>
            <person name="Liu T."/>
            <person name="Pan Y."/>
            <person name="Xia L."/>
            <person name="Li J."/>
            <person name="Zhao F."/>
            <person name="Cao W."/>
        </authorList>
    </citation>
    <scope>NUCLEOTIDE SEQUENCE</scope>
    <source>
        <strain evidence="1">Hyas-2018</strain>
    </source>
</reference>
<proteinExistence type="predicted"/>
<evidence type="ECO:0000313" key="2">
    <source>
        <dbReference type="Proteomes" id="UP000821845"/>
    </source>
</evidence>
<dbReference type="Proteomes" id="UP000821845">
    <property type="component" value="Chromosome 8"/>
</dbReference>
<protein>
    <submittedName>
        <fullName evidence="1">Uncharacterized protein</fullName>
    </submittedName>
</protein>
<comment type="caution">
    <text evidence="1">The sequence shown here is derived from an EMBL/GenBank/DDBJ whole genome shotgun (WGS) entry which is preliminary data.</text>
</comment>
<name>A0ACB7RMX6_HYAAI</name>
<sequence>MPFESFNDRYSRYVRNASASWYMGTVVAFGLISCFCFVLFVLTLTASEAKDTTLFDEDIDVRGGSEDYDPRTTTEQLRQRVTRKIPTRKESATTRNTRYSSPAIAPRPTMKKATAPTTTATRARKAEEAPPGTLVCTVSNLMPPKVSALPPDGVCDLLFFESFYKGDKNIVADGYGALEQNALFFVNQAPSGKRTEYGASFMFTNTISTADFMSAKFYSGVNDLSSRNIYHFGFLNLYREYSTPRAVTDALLVLKELYFHAQQNGFQQPCFMVLGVSIDFAANHTTVDLMGGRYYAPKLELEDTPDRYKPYEDCKDFSGPYYDDPANVCPTVAGADWVLEESMFYQYKALVNQKLKRTFTYDTVDTIKTKVCDAKRSLLNVSYGVAAYDVDFDSSPQGCGEMGIEPGAFNRLSIIRPLSNFLVRNFTGYTECLELNSTSSLPA</sequence>